<comment type="caution">
    <text evidence="1">The sequence shown here is derived from an EMBL/GenBank/DDBJ whole genome shotgun (WGS) entry which is preliminary data.</text>
</comment>
<dbReference type="Proteomes" id="UP001242811">
    <property type="component" value="Unassembled WGS sequence"/>
</dbReference>
<name>A0ABU0L0J0_9BACL</name>
<dbReference type="EMBL" id="JAUSWA010000020">
    <property type="protein sequence ID" value="MDQ0495200.1"/>
    <property type="molecule type" value="Genomic_DNA"/>
</dbReference>
<gene>
    <name evidence="1" type="ORF">QOZ95_003378</name>
</gene>
<proteinExistence type="predicted"/>
<reference evidence="1 2" key="1">
    <citation type="submission" date="2023-07" db="EMBL/GenBank/DDBJ databases">
        <title>Genomic Encyclopedia of Type Strains, Phase IV (KMG-IV): sequencing the most valuable type-strain genomes for metagenomic binning, comparative biology and taxonomic classification.</title>
        <authorList>
            <person name="Goeker M."/>
        </authorList>
    </citation>
    <scope>NUCLEOTIDE SEQUENCE [LARGE SCALE GENOMIC DNA]</scope>
    <source>
        <strain evidence="1 2">DSM 14914</strain>
    </source>
</reference>
<protein>
    <recommendedName>
        <fullName evidence="3">CdaR GGDEF-like domain-containing protein</fullName>
    </recommendedName>
</protein>
<keyword evidence="2" id="KW-1185">Reference proteome</keyword>
<organism evidence="1 2">
    <name type="scientific">Paenibacillus brasilensis</name>
    <dbReference type="NCBI Taxonomy" id="128574"/>
    <lineage>
        <taxon>Bacteria</taxon>
        <taxon>Bacillati</taxon>
        <taxon>Bacillota</taxon>
        <taxon>Bacilli</taxon>
        <taxon>Bacillales</taxon>
        <taxon>Paenibacillaceae</taxon>
        <taxon>Paenibacillus</taxon>
    </lineage>
</organism>
<evidence type="ECO:0000313" key="2">
    <source>
        <dbReference type="Proteomes" id="UP001242811"/>
    </source>
</evidence>
<sequence>MKPCNERQIHEALTELGQEREEQEEREQFVNRMKLDFQRMLPHVKEHFLKEFISYKTYGSRDIAFYERLFGLELQDKQVRMLLLRVEESHEPEHLFALQNIAADVMDHVLLGTTMQGQLLIVLESGDDTSRLMEQLDAVRATFRRFYKLEITVAVSEPDNMQHSRGMYRETLHCMNHRFYTGEGSLITKEDLATQDPREMADLELDEEKFGLLIKAGNTEEVAQEVDRLFGILSRMKLEISVTRSYVLQLYAAMIRICPEEERSEFTS</sequence>
<evidence type="ECO:0008006" key="3">
    <source>
        <dbReference type="Google" id="ProtNLM"/>
    </source>
</evidence>
<evidence type="ECO:0000313" key="1">
    <source>
        <dbReference type="EMBL" id="MDQ0495200.1"/>
    </source>
</evidence>
<accession>A0ABU0L0J0</accession>